<feature type="transmembrane region" description="Helical" evidence="6">
    <location>
        <begin position="138"/>
        <end position="160"/>
    </location>
</feature>
<evidence type="ECO:0000256" key="2">
    <source>
        <dbReference type="ARBA" id="ARBA00022692"/>
    </source>
</evidence>
<name>A0ABY0AN44_9ENTR</name>
<accession>A0ABY0AN44</accession>
<feature type="transmembrane region" description="Helical" evidence="6">
    <location>
        <begin position="31"/>
        <end position="55"/>
    </location>
</feature>
<dbReference type="EMBL" id="RXRX01000018">
    <property type="protein sequence ID" value="RTN18990.1"/>
    <property type="molecule type" value="Genomic_DNA"/>
</dbReference>
<evidence type="ECO:0000256" key="6">
    <source>
        <dbReference type="SAM" id="Phobius"/>
    </source>
</evidence>
<dbReference type="Proteomes" id="UP000278241">
    <property type="component" value="Unassembled WGS sequence"/>
</dbReference>
<evidence type="ECO:0000313" key="7">
    <source>
        <dbReference type="EMBL" id="RTN18990.1"/>
    </source>
</evidence>
<keyword evidence="2 6" id="KW-0812">Transmembrane</keyword>
<sequence>MAFTFFTDLEKNIDAMVIDIVATISNNAMDYFLPVVSSGLAMSFIWFGTMCVLGNYDAPASDFIKKILVITIVVGIAGAGGLYQTEIMNLILGLPSELASALAGGGNTGVNVLDISAEKTLDKTMQIFDLVGVTPSSWLNALVGIVFFVSGMFLVGSTAVYFIISKVVVSILAGLGFIFIFAFLWEPLRNFCSSWINQIVNYSLMLVISSLFFSFLMGMYDRFITGFTVGESNMLFTAFAIACFTFIGYKLLNEIPTLCAALANSVHVGSLTKGSEKAQHNSAPSSGGGGGGQPNIPAAGGGKGSSPTEISTAPFRGKSAV</sequence>
<evidence type="ECO:0000256" key="1">
    <source>
        <dbReference type="ARBA" id="ARBA00004141"/>
    </source>
</evidence>
<evidence type="ECO:0000256" key="4">
    <source>
        <dbReference type="ARBA" id="ARBA00023136"/>
    </source>
</evidence>
<feature type="compositionally biased region" description="Gly residues" evidence="5">
    <location>
        <begin position="286"/>
        <end position="304"/>
    </location>
</feature>
<proteinExistence type="predicted"/>
<keyword evidence="3 6" id="KW-1133">Transmembrane helix</keyword>
<protein>
    <submittedName>
        <fullName evidence="7">Type IV secretion system protein</fullName>
    </submittedName>
</protein>
<keyword evidence="8" id="KW-1185">Reference proteome</keyword>
<dbReference type="InterPro" id="IPR007688">
    <property type="entry name" value="Conjugal_tfr_TrbL/VirB6"/>
</dbReference>
<dbReference type="RefSeq" id="WP_032666451.1">
    <property type="nucleotide sequence ID" value="NZ_RXRX01000018.1"/>
</dbReference>
<comment type="subcellular location">
    <subcellularLocation>
        <location evidence="1">Membrane</location>
        <topology evidence="1">Multi-pass membrane protein</topology>
    </subcellularLocation>
</comment>
<feature type="transmembrane region" description="Helical" evidence="6">
    <location>
        <begin position="167"/>
        <end position="187"/>
    </location>
</feature>
<feature type="transmembrane region" description="Helical" evidence="6">
    <location>
        <begin position="232"/>
        <end position="252"/>
    </location>
</feature>
<evidence type="ECO:0000313" key="8">
    <source>
        <dbReference type="Proteomes" id="UP000278241"/>
    </source>
</evidence>
<keyword evidence="4 6" id="KW-0472">Membrane</keyword>
<comment type="caution">
    <text evidence="7">The sequence shown here is derived from an EMBL/GenBank/DDBJ whole genome shotgun (WGS) entry which is preliminary data.</text>
</comment>
<gene>
    <name evidence="7" type="ORF">EKN94_20670</name>
</gene>
<organism evidence="7 8">
    <name type="scientific">Enterobacter quasimori</name>
    <dbReference type="NCBI Taxonomy" id="2838947"/>
    <lineage>
        <taxon>Bacteria</taxon>
        <taxon>Pseudomonadati</taxon>
        <taxon>Pseudomonadota</taxon>
        <taxon>Gammaproteobacteria</taxon>
        <taxon>Enterobacterales</taxon>
        <taxon>Enterobacteriaceae</taxon>
        <taxon>Enterobacter</taxon>
    </lineage>
</organism>
<feature type="transmembrane region" description="Helical" evidence="6">
    <location>
        <begin position="199"/>
        <end position="220"/>
    </location>
</feature>
<feature type="transmembrane region" description="Helical" evidence="6">
    <location>
        <begin position="67"/>
        <end position="85"/>
    </location>
</feature>
<feature type="region of interest" description="Disordered" evidence="5">
    <location>
        <begin position="274"/>
        <end position="321"/>
    </location>
</feature>
<evidence type="ECO:0000256" key="3">
    <source>
        <dbReference type="ARBA" id="ARBA00022989"/>
    </source>
</evidence>
<evidence type="ECO:0000256" key="5">
    <source>
        <dbReference type="SAM" id="MobiDB-lite"/>
    </source>
</evidence>
<dbReference type="Pfam" id="PF04610">
    <property type="entry name" value="TrbL"/>
    <property type="match status" value="1"/>
</dbReference>
<reference evidence="7 8" key="1">
    <citation type="submission" date="2018-12" db="EMBL/GenBank/DDBJ databases">
        <title>The Batch Genome Submission of Enterobacter spp. strains.</title>
        <authorList>
            <person name="Wei L."/>
            <person name="Wu W."/>
            <person name="Lin J."/>
            <person name="Zhang X."/>
            <person name="Feng Y."/>
            <person name="Zong Z."/>
        </authorList>
    </citation>
    <scope>NUCLEOTIDE SEQUENCE [LARGE SCALE GENOMIC DNA]</scope>
    <source>
        <strain evidence="7 8">WCHEM090044</strain>
    </source>
</reference>